<dbReference type="VEuPathDB" id="FungiDB:VP01_64g6"/>
<proteinExistence type="predicted"/>
<dbReference type="OrthoDB" id="2506917at2759"/>
<evidence type="ECO:0000313" key="1">
    <source>
        <dbReference type="EMBL" id="KNZ47330.1"/>
    </source>
</evidence>
<gene>
    <name evidence="1" type="ORF">VP01_64g6</name>
</gene>
<protein>
    <submittedName>
        <fullName evidence="1">Uncharacterized protein</fullName>
    </submittedName>
</protein>
<keyword evidence="2" id="KW-1185">Reference proteome</keyword>
<name>A0A0L6UHP9_9BASI</name>
<dbReference type="EMBL" id="LAVV01011830">
    <property type="protein sequence ID" value="KNZ47330.1"/>
    <property type="molecule type" value="Genomic_DNA"/>
</dbReference>
<comment type="caution">
    <text evidence="1">The sequence shown here is derived from an EMBL/GenBank/DDBJ whole genome shotgun (WGS) entry which is preliminary data.</text>
</comment>
<organism evidence="1 2">
    <name type="scientific">Puccinia sorghi</name>
    <dbReference type="NCBI Taxonomy" id="27349"/>
    <lineage>
        <taxon>Eukaryota</taxon>
        <taxon>Fungi</taxon>
        <taxon>Dikarya</taxon>
        <taxon>Basidiomycota</taxon>
        <taxon>Pucciniomycotina</taxon>
        <taxon>Pucciniomycetes</taxon>
        <taxon>Pucciniales</taxon>
        <taxon>Pucciniaceae</taxon>
        <taxon>Puccinia</taxon>
    </lineage>
</organism>
<reference evidence="1 2" key="1">
    <citation type="submission" date="2015-08" db="EMBL/GenBank/DDBJ databases">
        <title>Next Generation Sequencing and Analysis of the Genome of Puccinia sorghi L Schw, the Causal Agent of Maize Common Rust.</title>
        <authorList>
            <person name="Rochi L."/>
            <person name="Burguener G."/>
            <person name="Darino M."/>
            <person name="Turjanski A."/>
            <person name="Kreff E."/>
            <person name="Dieguez M.J."/>
            <person name="Sacco F."/>
        </authorList>
    </citation>
    <scope>NUCLEOTIDE SEQUENCE [LARGE SCALE GENOMIC DNA]</scope>
    <source>
        <strain evidence="1 2">RO10H11247</strain>
    </source>
</reference>
<evidence type="ECO:0000313" key="2">
    <source>
        <dbReference type="Proteomes" id="UP000037035"/>
    </source>
</evidence>
<dbReference type="AlphaFoldDB" id="A0A0L6UHP9"/>
<sequence>MRKPPTRHKLAQAITNDFLHHWRNLQPNSPFLIPHSPCCQITEN</sequence>
<accession>A0A0L6UHP9</accession>
<dbReference type="Proteomes" id="UP000037035">
    <property type="component" value="Unassembled WGS sequence"/>
</dbReference>